<dbReference type="PANTHER" id="PTHR30388">
    <property type="entry name" value="ALDEHYDE OXIDOREDUCTASE MOLYBDENUM COFACTOR ASSEMBLY PROTEIN"/>
    <property type="match status" value="1"/>
</dbReference>
<dbReference type="InterPro" id="IPR003777">
    <property type="entry name" value="XdhC_CoxI"/>
</dbReference>
<dbReference type="Pfam" id="PF13478">
    <property type="entry name" value="XdhC_C"/>
    <property type="match status" value="1"/>
</dbReference>
<evidence type="ECO:0000313" key="4">
    <source>
        <dbReference type="Proteomes" id="UP000027982"/>
    </source>
</evidence>
<proteinExistence type="predicted"/>
<dbReference type="InterPro" id="IPR052698">
    <property type="entry name" value="MoCofactor_Util/Proc"/>
</dbReference>
<protein>
    <submittedName>
        <fullName evidence="3">Xanthine dehydrogenase</fullName>
    </submittedName>
</protein>
<dbReference type="KEGG" id="fgi:OP10G_0677"/>
<feature type="domain" description="XdhC- CoxI" evidence="1">
    <location>
        <begin position="16"/>
        <end position="79"/>
    </location>
</feature>
<sequence>MKEQIDLIKEWRRLPAGSPIVLVTVVATQGSTYRRPGARMLLTPEGWAAGSISGGCLEGDVVRTAWERTENGPALVTYDASADDDIVWGFGLGCNGIVQVLMERIPADGGVLAFLADCIENRRSGVVATAVTEGPRLGEHRYEVPEDDSVAWLVERIDPPRSLVIFGAGHDAIPLVSMAKSVGWHVSVVDGRSAYARTDRFPGADAVITAPPHRAGDIGYDERTAVVLMTHNYLHDLELLRVVLPSRAGYVGLLGPHRRAQKLLGELRREGYSPSEAELAKLHAPIGLDIGAEGADEIALAVVSEIQAFFASRPAGHLHGFSEPLHPPQTLLVASNRQSISCDM</sequence>
<evidence type="ECO:0000259" key="1">
    <source>
        <dbReference type="Pfam" id="PF02625"/>
    </source>
</evidence>
<accession>A0A068NMV9</accession>
<dbReference type="RefSeq" id="WP_025227305.1">
    <property type="nucleotide sequence ID" value="NZ_CP007139.1"/>
</dbReference>
<dbReference type="AlphaFoldDB" id="A0A068NMV9"/>
<dbReference type="EMBL" id="CP007139">
    <property type="protein sequence ID" value="AIE84045.1"/>
    <property type="molecule type" value="Genomic_DNA"/>
</dbReference>
<evidence type="ECO:0000259" key="2">
    <source>
        <dbReference type="Pfam" id="PF13478"/>
    </source>
</evidence>
<feature type="domain" description="XdhC Rossmann" evidence="2">
    <location>
        <begin position="163"/>
        <end position="306"/>
    </location>
</feature>
<evidence type="ECO:0000313" key="3">
    <source>
        <dbReference type="EMBL" id="AIE84045.1"/>
    </source>
</evidence>
<dbReference type="STRING" id="661478.OP10G_0677"/>
<dbReference type="HOGENOM" id="CLU_041115_1_1_0"/>
<dbReference type="Gene3D" id="3.40.50.720">
    <property type="entry name" value="NAD(P)-binding Rossmann-like Domain"/>
    <property type="match status" value="1"/>
</dbReference>
<name>A0A068NMV9_FIMGI</name>
<dbReference type="OrthoDB" id="9773039at2"/>
<dbReference type="PANTHER" id="PTHR30388:SF4">
    <property type="entry name" value="MOLYBDENUM COFACTOR INSERTION CHAPERONE PAOD"/>
    <property type="match status" value="1"/>
</dbReference>
<organism evidence="3 4">
    <name type="scientific">Fimbriimonas ginsengisoli Gsoil 348</name>
    <dbReference type="NCBI Taxonomy" id="661478"/>
    <lineage>
        <taxon>Bacteria</taxon>
        <taxon>Bacillati</taxon>
        <taxon>Armatimonadota</taxon>
        <taxon>Fimbriimonadia</taxon>
        <taxon>Fimbriimonadales</taxon>
        <taxon>Fimbriimonadaceae</taxon>
        <taxon>Fimbriimonas</taxon>
    </lineage>
</organism>
<dbReference type="eggNOG" id="COG1975">
    <property type="taxonomic scope" value="Bacteria"/>
</dbReference>
<dbReference type="Proteomes" id="UP000027982">
    <property type="component" value="Chromosome"/>
</dbReference>
<reference evidence="3 4" key="1">
    <citation type="journal article" date="2014" name="PLoS ONE">
        <title>The first complete genome sequence of the class fimbriimonadia in the phylum armatimonadetes.</title>
        <authorList>
            <person name="Hu Z.Y."/>
            <person name="Wang Y.Z."/>
            <person name="Im W.T."/>
            <person name="Wang S.Y."/>
            <person name="Zhao G.P."/>
            <person name="Zheng H.J."/>
            <person name="Quan Z.X."/>
        </authorList>
    </citation>
    <scope>NUCLEOTIDE SEQUENCE [LARGE SCALE GENOMIC DNA]</scope>
    <source>
        <strain evidence="3">Gsoil 348</strain>
    </source>
</reference>
<gene>
    <name evidence="3" type="ORF">OP10G_0677</name>
</gene>
<keyword evidence="4" id="KW-1185">Reference proteome</keyword>
<dbReference type="InterPro" id="IPR027051">
    <property type="entry name" value="XdhC_Rossmann_dom"/>
</dbReference>
<dbReference type="Pfam" id="PF02625">
    <property type="entry name" value="XdhC_CoxI"/>
    <property type="match status" value="1"/>
</dbReference>